<sequence>MLGKFFKPKWQHTDASVRLKSLATLAGDSVELIKIAQSDPDSDVRMEAITRLHHIPTLVQLGHTAGSIGERARQRVIGLAATEHRHDHLLAEVFAWLQNPALLRSIARDSLRGAKLRHQAIAKLDDQELLFSIASNDTSKEIQYIAATNIDDLEKLQALEKTHGKQNKRLRQLLKEREDLVQHQHQQQAEIDALCAEAETLGNNQRWAQEKTRAKVLEQRWQKISKVTNETQQQRFQQALTDFQQRLQTWESEHTQQQQLLAQQAAEQARLAAEAQQQAEAAAQAEQERLEQAQQREAAARKHHQQQQAQQEQTLKDLHNSLKTLESHLEAEQYGEAIEVHKTLRENLKNATHLPGKEQAFFQRRLQALAPFLREIQDWRRWGTDQVRKQLIETAEHLRTDEELDPQERAKKIHTLREEWRKLSQLEPGQQHTMWKAFDANATAAYEPSKQYFAEQAQQRATHLEQRNSICAQLEALHADTDWETPDWRALQVALNGSRKHWKAAGTVSHKDWKSINERFNTAMDALETHFKAERARNWHERSQLVEQAKALLDSPDTAQAIEQAKVLQTQWQISLSSRPSDEQRLWKQFREPIDALFARAREERQQQQHERNAQQAEAARQTEEQRQRERERQQQQLADLEALATQSTQRKQADTNADEQVANRHTGELLCLQLEILLELESPVEFQATRLKYQVAQLSETMRSRKETTQPSAHALPVLKQWYALGGMPATALASQTARIEKIKQALLQALP</sequence>
<feature type="region of interest" description="Disordered" evidence="2">
    <location>
        <begin position="277"/>
        <end position="313"/>
    </location>
</feature>
<feature type="region of interest" description="Disordered" evidence="2">
    <location>
        <begin position="602"/>
        <end position="637"/>
    </location>
</feature>
<reference evidence="3" key="1">
    <citation type="journal article" date="2022" name="Microorganisms">
        <title>Two New Species of Filamentous Sulfur Bacteria of the Genus Thiothrix, Thiothrix winogradskyi sp. nov. and 'Candidatus Thiothrix sulfatifontis' sp. nov.</title>
        <authorList>
            <person name="Ravin N.V."/>
            <person name="Rossetti S."/>
            <person name="Beletsky A.V."/>
            <person name="Kadnikov V.V."/>
            <person name="Rudenko T.S."/>
            <person name="Smolyakov D.D."/>
            <person name="Moskvitina M.I."/>
            <person name="Gureeva M.V."/>
            <person name="Mardanov A.V."/>
            <person name="Grabovich M.Y."/>
        </authorList>
    </citation>
    <scope>NUCLEOTIDE SEQUENCE</scope>
    <source>
        <strain evidence="3">CT3</strain>
    </source>
</reference>
<evidence type="ECO:0000256" key="1">
    <source>
        <dbReference type="SAM" id="Coils"/>
    </source>
</evidence>
<evidence type="ECO:0000313" key="3">
    <source>
        <dbReference type="EMBL" id="UJS23269.1"/>
    </source>
</evidence>
<evidence type="ECO:0000313" key="4">
    <source>
        <dbReference type="Proteomes" id="UP001054801"/>
    </source>
</evidence>
<keyword evidence="1" id="KW-0175">Coiled coil</keyword>
<accession>A0ABY3SVV1</accession>
<organism evidence="3 4">
    <name type="scientific">Thiothrix winogradskyi</name>
    <dbReference type="NCBI Taxonomy" id="96472"/>
    <lineage>
        <taxon>Bacteria</taxon>
        <taxon>Pseudomonadati</taxon>
        <taxon>Pseudomonadota</taxon>
        <taxon>Gammaproteobacteria</taxon>
        <taxon>Thiotrichales</taxon>
        <taxon>Thiotrichaceae</taxon>
        <taxon>Thiothrix</taxon>
    </lineage>
</organism>
<dbReference type="EMBL" id="CP091244">
    <property type="protein sequence ID" value="UJS23269.1"/>
    <property type="molecule type" value="Genomic_DNA"/>
</dbReference>
<feature type="compositionally biased region" description="Basic and acidic residues" evidence="2">
    <location>
        <begin position="621"/>
        <end position="634"/>
    </location>
</feature>
<feature type="coiled-coil region" evidence="1">
    <location>
        <begin position="156"/>
        <end position="190"/>
    </location>
</feature>
<keyword evidence="4" id="KW-1185">Reference proteome</keyword>
<proteinExistence type="predicted"/>
<dbReference type="InterPro" id="IPR007139">
    <property type="entry name" value="DUF349"/>
</dbReference>
<dbReference type="RefSeq" id="WP_236497239.1">
    <property type="nucleotide sequence ID" value="NZ_CP091244.1"/>
</dbReference>
<protein>
    <submittedName>
        <fullName evidence="3">DUF349 domain-containing protein</fullName>
    </submittedName>
</protein>
<evidence type="ECO:0000256" key="2">
    <source>
        <dbReference type="SAM" id="MobiDB-lite"/>
    </source>
</evidence>
<dbReference type="Pfam" id="PF03993">
    <property type="entry name" value="DUF349"/>
    <property type="match status" value="1"/>
</dbReference>
<gene>
    <name evidence="3" type="ORF">L2Y54_15125</name>
</gene>
<name>A0ABY3SVV1_9GAMM</name>
<dbReference type="Proteomes" id="UP001054801">
    <property type="component" value="Chromosome"/>
</dbReference>
<feature type="compositionally biased region" description="Basic and acidic residues" evidence="2">
    <location>
        <begin position="602"/>
        <end position="613"/>
    </location>
</feature>